<dbReference type="Proteomes" id="UP001501725">
    <property type="component" value="Unassembled WGS sequence"/>
</dbReference>
<dbReference type="PANTHER" id="PTHR10953">
    <property type="entry name" value="UBIQUITIN-ACTIVATING ENZYME E1"/>
    <property type="match status" value="1"/>
</dbReference>
<sequence>MMETLHWHKAPAFENLYQAETNLLRGGLGGDFELVELLEPAADGRITATGWLRFGNEGQRQAILIIFPFKYPYRLPSIFPLLDDDNGAIIQQAKFFRKGNQYNNGMMCLMPKEQWTPHQDNIGSLLRRAQRWLVRASSAEGFPKEEIVEEIPSMLAHSGQILMGRSFQVPPNARTGSIIFTQFKPNFYILEENILPINPFPLKINKEVFKWYAFGPGQTFASLFPGDFSIQAVLNLLKANFGEEPQALLAQPNIGFYLPDDPNPWHFFKFTVVNGQGFAGQPNYLITRIVENELYHRTKDIFDDQVLAQKRVTIIGLGAIGSEVARSLARNGVGHFNLFDNDTFEIGNSVRHAADLYYIGESKTAVARQLILRSNPNITVAEFPNLDVLDDAGLLEQCLEASDLCLVLTAEESVDYHINDTFVPRYKYAFVFARVSAGGLSGAVQVVQYGKTACLRCLTKHGADVLPAPTLDRTYSELGPEYGGCSAPAVPGSEVDTKEIALQVSRISLQLLLEDTQSSYAPRMGDQFYWHGPWGTDGRPPFTWEFIKLEKHSDCELCNPRH</sequence>
<evidence type="ECO:0000313" key="3">
    <source>
        <dbReference type="Proteomes" id="UP001501725"/>
    </source>
</evidence>
<dbReference type="InterPro" id="IPR035985">
    <property type="entry name" value="Ubiquitin-activating_enz"/>
</dbReference>
<dbReference type="EMBL" id="BAABGY010000008">
    <property type="protein sequence ID" value="GAA4334794.1"/>
    <property type="molecule type" value="Genomic_DNA"/>
</dbReference>
<dbReference type="Pfam" id="PF00899">
    <property type="entry name" value="ThiF"/>
    <property type="match status" value="1"/>
</dbReference>
<feature type="domain" description="THIF-type NAD/FAD binding fold" evidence="1">
    <location>
        <begin position="305"/>
        <end position="462"/>
    </location>
</feature>
<gene>
    <name evidence="2" type="ORF">GCM10023184_29130</name>
</gene>
<evidence type="ECO:0000259" key="1">
    <source>
        <dbReference type="Pfam" id="PF00899"/>
    </source>
</evidence>
<dbReference type="SUPFAM" id="SSF69572">
    <property type="entry name" value="Activating enzymes of the ubiquitin-like proteins"/>
    <property type="match status" value="1"/>
</dbReference>
<evidence type="ECO:0000313" key="2">
    <source>
        <dbReference type="EMBL" id="GAA4334794.1"/>
    </source>
</evidence>
<dbReference type="RefSeq" id="WP_345256484.1">
    <property type="nucleotide sequence ID" value="NZ_BAABGY010000008.1"/>
</dbReference>
<dbReference type="InterPro" id="IPR045886">
    <property type="entry name" value="ThiF/MoeB/HesA"/>
</dbReference>
<proteinExistence type="predicted"/>
<dbReference type="Gene3D" id="3.40.50.720">
    <property type="entry name" value="NAD(P)-binding Rossmann-like Domain"/>
    <property type="match status" value="1"/>
</dbReference>
<dbReference type="PANTHER" id="PTHR10953:SF102">
    <property type="entry name" value="ADENYLYLTRANSFERASE AND SULFURTRANSFERASE MOCS3"/>
    <property type="match status" value="1"/>
</dbReference>
<organism evidence="2 3">
    <name type="scientific">Flaviaesturariibacter amylovorans</name>
    <dbReference type="NCBI Taxonomy" id="1084520"/>
    <lineage>
        <taxon>Bacteria</taxon>
        <taxon>Pseudomonadati</taxon>
        <taxon>Bacteroidota</taxon>
        <taxon>Chitinophagia</taxon>
        <taxon>Chitinophagales</taxon>
        <taxon>Chitinophagaceae</taxon>
        <taxon>Flaviaestuariibacter</taxon>
    </lineage>
</organism>
<dbReference type="InterPro" id="IPR000594">
    <property type="entry name" value="ThiF_NAD_FAD-bd"/>
</dbReference>
<keyword evidence="3" id="KW-1185">Reference proteome</keyword>
<dbReference type="CDD" id="cd01483">
    <property type="entry name" value="E1_enzyme_family"/>
    <property type="match status" value="1"/>
</dbReference>
<name>A0ABP8H698_9BACT</name>
<comment type="caution">
    <text evidence="2">The sequence shown here is derived from an EMBL/GenBank/DDBJ whole genome shotgun (WGS) entry which is preliminary data.</text>
</comment>
<reference evidence="3" key="1">
    <citation type="journal article" date="2019" name="Int. J. Syst. Evol. Microbiol.">
        <title>The Global Catalogue of Microorganisms (GCM) 10K type strain sequencing project: providing services to taxonomists for standard genome sequencing and annotation.</title>
        <authorList>
            <consortium name="The Broad Institute Genomics Platform"/>
            <consortium name="The Broad Institute Genome Sequencing Center for Infectious Disease"/>
            <person name="Wu L."/>
            <person name="Ma J."/>
        </authorList>
    </citation>
    <scope>NUCLEOTIDE SEQUENCE [LARGE SCALE GENOMIC DNA]</scope>
    <source>
        <strain evidence="3">JCM 17919</strain>
    </source>
</reference>
<accession>A0ABP8H698</accession>
<protein>
    <recommendedName>
        <fullName evidence="1">THIF-type NAD/FAD binding fold domain-containing protein</fullName>
    </recommendedName>
</protein>